<sequence>MLVTGSNAQSSTNPSSKTSSPSPGPSNSACPGLDTSGYGPVPVSKCPPSPPENTSLELQQLVNSSITVIFQEGRDPFSSLTTNEQQVLSKAQFVKFEDVPLAVRQALNLTGVQGVEGLLYLSSFGHYQIKASSAEALNDIITAISQLGDTVDAIVRNGYTSTAGA</sequence>
<feature type="compositionally biased region" description="Low complexity" evidence="1">
    <location>
        <begin position="10"/>
        <end position="28"/>
    </location>
</feature>
<evidence type="ECO:0000256" key="1">
    <source>
        <dbReference type="SAM" id="MobiDB-lite"/>
    </source>
</evidence>
<protein>
    <submittedName>
        <fullName evidence="2">Uncharacterized protein</fullName>
    </submittedName>
</protein>
<reference evidence="2 3" key="1">
    <citation type="submission" date="2023-05" db="EMBL/GenBank/DDBJ databases">
        <title>A 100% complete, gapless, phased diploid assembly of the Scenedesmus obliquus UTEX 3031 genome.</title>
        <authorList>
            <person name="Biondi T.C."/>
            <person name="Hanschen E.R."/>
            <person name="Kwon T."/>
            <person name="Eng W."/>
            <person name="Kruse C.P.S."/>
            <person name="Koehler S.I."/>
            <person name="Kunde Y."/>
            <person name="Gleasner C.D."/>
            <person name="You Mak K.T."/>
            <person name="Polle J."/>
            <person name="Hovde B.T."/>
            <person name="Starkenburg S.R."/>
        </authorList>
    </citation>
    <scope>NUCLEOTIDE SEQUENCE [LARGE SCALE GENOMIC DNA]</scope>
    <source>
        <strain evidence="2 3">DOE0152z</strain>
    </source>
</reference>
<proteinExistence type="predicted"/>
<feature type="region of interest" description="Disordered" evidence="1">
    <location>
        <begin position="1"/>
        <end position="55"/>
    </location>
</feature>
<name>A0ABY8TUU2_TETOB</name>
<dbReference type="Proteomes" id="UP001244341">
    <property type="component" value="Chromosome 4b"/>
</dbReference>
<evidence type="ECO:0000313" key="2">
    <source>
        <dbReference type="EMBL" id="WIA12777.1"/>
    </source>
</evidence>
<dbReference type="EMBL" id="CP126211">
    <property type="protein sequence ID" value="WIA12777.1"/>
    <property type="molecule type" value="Genomic_DNA"/>
</dbReference>
<gene>
    <name evidence="2" type="ORF">OEZ85_006408</name>
</gene>
<organism evidence="2 3">
    <name type="scientific">Tetradesmus obliquus</name>
    <name type="common">Green alga</name>
    <name type="synonym">Acutodesmus obliquus</name>
    <dbReference type="NCBI Taxonomy" id="3088"/>
    <lineage>
        <taxon>Eukaryota</taxon>
        <taxon>Viridiplantae</taxon>
        <taxon>Chlorophyta</taxon>
        <taxon>core chlorophytes</taxon>
        <taxon>Chlorophyceae</taxon>
        <taxon>CS clade</taxon>
        <taxon>Sphaeropleales</taxon>
        <taxon>Scenedesmaceae</taxon>
        <taxon>Tetradesmus</taxon>
    </lineage>
</organism>
<evidence type="ECO:0000313" key="3">
    <source>
        <dbReference type="Proteomes" id="UP001244341"/>
    </source>
</evidence>
<keyword evidence="3" id="KW-1185">Reference proteome</keyword>
<accession>A0ABY8TUU2</accession>